<sequence length="95" mass="11359">MNTRNKTFELYNTLLKYNDENYNNFINNIIPKLISNFKEIKYINLLNPSIPLYELPDDSMNVNLYFNIFISGDCREQLFKNVYFGKIPINIFLGY</sequence>
<reference evidence="1" key="1">
    <citation type="journal article" date="2020" name="Nature">
        <title>Giant virus diversity and host interactions through global metagenomics.</title>
        <authorList>
            <person name="Schulz F."/>
            <person name="Roux S."/>
            <person name="Paez-Espino D."/>
            <person name="Jungbluth S."/>
            <person name="Walsh D.A."/>
            <person name="Denef V.J."/>
            <person name="McMahon K.D."/>
            <person name="Konstantinidis K.T."/>
            <person name="Eloe-Fadrosh E.A."/>
            <person name="Kyrpides N.C."/>
            <person name="Woyke T."/>
        </authorList>
    </citation>
    <scope>NUCLEOTIDE SEQUENCE</scope>
    <source>
        <strain evidence="1">GVMAG-M-3300023174-30</strain>
    </source>
</reference>
<organism evidence="1">
    <name type="scientific">viral metagenome</name>
    <dbReference type="NCBI Taxonomy" id="1070528"/>
    <lineage>
        <taxon>unclassified sequences</taxon>
        <taxon>metagenomes</taxon>
        <taxon>organismal metagenomes</taxon>
    </lineage>
</organism>
<proteinExistence type="predicted"/>
<dbReference type="AlphaFoldDB" id="A0A6C0DMZ7"/>
<dbReference type="EMBL" id="MN739643">
    <property type="protein sequence ID" value="QHT17664.1"/>
    <property type="molecule type" value="Genomic_DNA"/>
</dbReference>
<name>A0A6C0DMZ7_9ZZZZ</name>
<accession>A0A6C0DMZ7</accession>
<evidence type="ECO:0000313" key="1">
    <source>
        <dbReference type="EMBL" id="QHT17664.1"/>
    </source>
</evidence>
<protein>
    <submittedName>
        <fullName evidence="1">Uncharacterized protein</fullName>
    </submittedName>
</protein>